<keyword evidence="3 10" id="KW-0812">Transmembrane</keyword>
<feature type="compositionally biased region" description="Acidic residues" evidence="11">
    <location>
        <begin position="486"/>
        <end position="506"/>
    </location>
</feature>
<dbReference type="InterPro" id="IPR001594">
    <property type="entry name" value="Palmitoyltrfase_DHHC"/>
</dbReference>
<dbReference type="PANTHER" id="PTHR12246">
    <property type="entry name" value="PALMITOYLTRANSFERASE ZDHHC16"/>
    <property type="match status" value="1"/>
</dbReference>
<accession>A0AAV9XNA9</accession>
<evidence type="ECO:0000259" key="12">
    <source>
        <dbReference type="Pfam" id="PF01529"/>
    </source>
</evidence>
<gene>
    <name evidence="13" type="primary">PFA3</name>
    <name evidence="13" type="ORF">TWF694_007009</name>
</gene>
<keyword evidence="8 10" id="KW-0012">Acyltransferase</keyword>
<feature type="region of interest" description="Disordered" evidence="11">
    <location>
        <begin position="1"/>
        <end position="35"/>
    </location>
</feature>
<dbReference type="EMBL" id="JAVHJO010000002">
    <property type="protein sequence ID" value="KAK6543086.1"/>
    <property type="molecule type" value="Genomic_DNA"/>
</dbReference>
<evidence type="ECO:0000256" key="3">
    <source>
        <dbReference type="ARBA" id="ARBA00022692"/>
    </source>
</evidence>
<comment type="similarity">
    <text evidence="10">Belongs to the DHHC palmitoyltransferase family.</text>
</comment>
<evidence type="ECO:0000256" key="6">
    <source>
        <dbReference type="ARBA" id="ARBA00023139"/>
    </source>
</evidence>
<feature type="region of interest" description="Disordered" evidence="11">
    <location>
        <begin position="366"/>
        <end position="432"/>
    </location>
</feature>
<feature type="transmembrane region" description="Helical" evidence="10">
    <location>
        <begin position="228"/>
        <end position="252"/>
    </location>
</feature>
<keyword evidence="4 10" id="KW-1133">Transmembrane helix</keyword>
<feature type="transmembrane region" description="Helical" evidence="10">
    <location>
        <begin position="185"/>
        <end position="208"/>
    </location>
</feature>
<dbReference type="PROSITE" id="PS50216">
    <property type="entry name" value="DHHC"/>
    <property type="match status" value="1"/>
</dbReference>
<keyword evidence="5 10" id="KW-0472">Membrane</keyword>
<sequence>MPQSYQPISHSRPSSSSSNDSSRSRPSGGATPKPRRSRLLRRLDNLFCSCLTYFPLVIVYGATTWAVWVEAYSISWTSVGGTNGHLLAFVGLVLYFMLNWSYSIATFSSPGTPLETKSKYSQLPTTTLSSITVKASGEERFCKKCQCRKPDRTHHCSTCNTCVLKMDHHCPWLANCLGITNYKPFVLFTFYLSLFCLYCCAVSSSWIWEAVIKTDAYMDTYMPVNWVMLAVISGVVGIVVSGFSAYHFYLVFKGETTIESMEKTRYLSPLRKRTFPWGANLLGGGSSNGSGVMGPQALEMRERDRYNEFLIEVTSSQMPNAFDLGWKKNFVHVFGTQALLWFIPVRNSIGDGWTWETSQRWKDAQREMQERRKRENAAEQERMRRAGWGGDDIEEATPNGPGANNNNNGGGPYTGFTRQAVTGLPSPADPGASKVARILGAREEEFSHGLGGSRYSPKVAMANREVTMKMQDLKKKKHLVMSRDELSEDEDDDDDEYEDSSDEEEFDNKKKNGESSKSAAAGPKISTASSLNRKEVDTWSEGW</sequence>
<keyword evidence="6" id="KW-0564">Palmitate</keyword>
<evidence type="ECO:0000256" key="11">
    <source>
        <dbReference type="SAM" id="MobiDB-lite"/>
    </source>
</evidence>
<evidence type="ECO:0000256" key="8">
    <source>
        <dbReference type="ARBA" id="ARBA00023315"/>
    </source>
</evidence>
<evidence type="ECO:0000256" key="2">
    <source>
        <dbReference type="ARBA" id="ARBA00022679"/>
    </source>
</evidence>
<keyword evidence="2 10" id="KW-0808">Transferase</keyword>
<dbReference type="Proteomes" id="UP001365542">
    <property type="component" value="Unassembled WGS sequence"/>
</dbReference>
<feature type="compositionally biased region" description="Low complexity" evidence="11">
    <location>
        <begin position="1"/>
        <end position="27"/>
    </location>
</feature>
<feature type="transmembrane region" description="Helical" evidence="10">
    <location>
        <begin position="46"/>
        <end position="68"/>
    </location>
</feature>
<feature type="compositionally biased region" description="Low complexity" evidence="11">
    <location>
        <begin position="398"/>
        <end position="407"/>
    </location>
</feature>
<keyword evidence="7" id="KW-0449">Lipoprotein</keyword>
<evidence type="ECO:0000313" key="14">
    <source>
        <dbReference type="Proteomes" id="UP001365542"/>
    </source>
</evidence>
<feature type="transmembrane region" description="Helical" evidence="10">
    <location>
        <begin position="74"/>
        <end position="98"/>
    </location>
</feature>
<comment type="caution">
    <text evidence="13">The sequence shown here is derived from an EMBL/GenBank/DDBJ whole genome shotgun (WGS) entry which is preliminary data.</text>
</comment>
<dbReference type="GO" id="GO:0019706">
    <property type="term" value="F:protein-cysteine S-palmitoyltransferase activity"/>
    <property type="evidence" value="ECO:0007669"/>
    <property type="project" value="UniProtKB-EC"/>
</dbReference>
<dbReference type="InterPro" id="IPR039859">
    <property type="entry name" value="PFA4/ZDH16/20/ERF2-like"/>
</dbReference>
<comment type="subcellular location">
    <subcellularLocation>
        <location evidence="1">Membrane</location>
        <topology evidence="1">Multi-pass membrane protein</topology>
    </subcellularLocation>
</comment>
<evidence type="ECO:0000256" key="4">
    <source>
        <dbReference type="ARBA" id="ARBA00022989"/>
    </source>
</evidence>
<comment type="domain">
    <text evidence="10">The DHHC domain is required for palmitoyltransferase activity.</text>
</comment>
<dbReference type="AlphaFoldDB" id="A0AAV9XNA9"/>
<protein>
    <recommendedName>
        <fullName evidence="10">Palmitoyltransferase</fullName>
        <ecNumber evidence="10">2.3.1.225</ecNumber>
    </recommendedName>
</protein>
<evidence type="ECO:0000313" key="13">
    <source>
        <dbReference type="EMBL" id="KAK6543086.1"/>
    </source>
</evidence>
<comment type="catalytic activity">
    <reaction evidence="9 10">
        <text>L-cysteinyl-[protein] + hexadecanoyl-CoA = S-hexadecanoyl-L-cysteinyl-[protein] + CoA</text>
        <dbReference type="Rhea" id="RHEA:36683"/>
        <dbReference type="Rhea" id="RHEA-COMP:10131"/>
        <dbReference type="Rhea" id="RHEA-COMP:11032"/>
        <dbReference type="ChEBI" id="CHEBI:29950"/>
        <dbReference type="ChEBI" id="CHEBI:57287"/>
        <dbReference type="ChEBI" id="CHEBI:57379"/>
        <dbReference type="ChEBI" id="CHEBI:74151"/>
        <dbReference type="EC" id="2.3.1.225"/>
    </reaction>
</comment>
<proteinExistence type="inferred from homology"/>
<dbReference type="EC" id="2.3.1.225" evidence="10"/>
<feature type="region of interest" description="Disordered" evidence="11">
    <location>
        <begin position="475"/>
        <end position="543"/>
    </location>
</feature>
<feature type="compositionally biased region" description="Basic and acidic residues" evidence="11">
    <location>
        <begin position="366"/>
        <end position="384"/>
    </location>
</feature>
<reference evidence="13 14" key="1">
    <citation type="submission" date="2019-10" db="EMBL/GenBank/DDBJ databases">
        <authorList>
            <person name="Palmer J.M."/>
        </authorList>
    </citation>
    <scope>NUCLEOTIDE SEQUENCE [LARGE SCALE GENOMIC DNA]</scope>
    <source>
        <strain evidence="13 14">TWF694</strain>
    </source>
</reference>
<evidence type="ECO:0000256" key="10">
    <source>
        <dbReference type="RuleBase" id="RU079119"/>
    </source>
</evidence>
<evidence type="ECO:0000256" key="1">
    <source>
        <dbReference type="ARBA" id="ARBA00004141"/>
    </source>
</evidence>
<dbReference type="GO" id="GO:0016020">
    <property type="term" value="C:membrane"/>
    <property type="evidence" value="ECO:0007669"/>
    <property type="project" value="UniProtKB-SubCell"/>
</dbReference>
<evidence type="ECO:0000256" key="5">
    <source>
        <dbReference type="ARBA" id="ARBA00023136"/>
    </source>
</evidence>
<evidence type="ECO:0000256" key="7">
    <source>
        <dbReference type="ARBA" id="ARBA00023288"/>
    </source>
</evidence>
<feature type="domain" description="Palmitoyltransferase DHHC" evidence="12">
    <location>
        <begin position="137"/>
        <end position="263"/>
    </location>
</feature>
<name>A0AAV9XNA9_9PEZI</name>
<dbReference type="Pfam" id="PF01529">
    <property type="entry name" value="DHHC"/>
    <property type="match status" value="1"/>
</dbReference>
<organism evidence="13 14">
    <name type="scientific">Orbilia ellipsospora</name>
    <dbReference type="NCBI Taxonomy" id="2528407"/>
    <lineage>
        <taxon>Eukaryota</taxon>
        <taxon>Fungi</taxon>
        <taxon>Dikarya</taxon>
        <taxon>Ascomycota</taxon>
        <taxon>Pezizomycotina</taxon>
        <taxon>Orbiliomycetes</taxon>
        <taxon>Orbiliales</taxon>
        <taxon>Orbiliaceae</taxon>
        <taxon>Orbilia</taxon>
    </lineage>
</organism>
<keyword evidence="14" id="KW-1185">Reference proteome</keyword>
<evidence type="ECO:0000256" key="9">
    <source>
        <dbReference type="ARBA" id="ARBA00048048"/>
    </source>
</evidence>